<comment type="subcellular location">
    <subcellularLocation>
        <location evidence="3">Cytoplasm</location>
        <location evidence="3">Cell cortex</location>
    </subcellularLocation>
    <subcellularLocation>
        <location evidence="1">Cytoplasm</location>
        <location evidence="1">Cytoskeleton</location>
        <location evidence="1">Microtubule organizing center</location>
        <location evidence="1">Centrosome</location>
    </subcellularLocation>
    <subcellularLocation>
        <location evidence="2">Cytoplasm</location>
        <location evidence="2">Cytoskeleton</location>
        <location evidence="2">Stress fiber</location>
    </subcellularLocation>
    <subcellularLocation>
        <location evidence="4">Cytoplasm</location>
        <location evidence="4">Myofibril</location>
    </subcellularLocation>
</comment>
<dbReference type="GO" id="GO:0005869">
    <property type="term" value="C:dynactin complex"/>
    <property type="evidence" value="ECO:0007669"/>
    <property type="project" value="InterPro"/>
</dbReference>
<evidence type="ECO:0000313" key="17">
    <source>
        <dbReference type="Proteomes" id="UP000291343"/>
    </source>
</evidence>
<evidence type="ECO:0000256" key="10">
    <source>
        <dbReference type="ARBA" id="ARBA00023054"/>
    </source>
</evidence>
<proteinExistence type="inferred from homology"/>
<evidence type="ECO:0000256" key="3">
    <source>
        <dbReference type="ARBA" id="ARBA00004544"/>
    </source>
</evidence>
<evidence type="ECO:0000256" key="6">
    <source>
        <dbReference type="ARBA" id="ARBA00022499"/>
    </source>
</evidence>
<feature type="region of interest" description="Disordered" evidence="15">
    <location>
        <begin position="353"/>
        <end position="375"/>
    </location>
</feature>
<dbReference type="OrthoDB" id="283815at2759"/>
<comment type="caution">
    <text evidence="16">The sequence shown here is derived from an EMBL/GenBank/DDBJ whole genome shotgun (WGS) entry which is preliminary data.</text>
</comment>
<dbReference type="EMBL" id="QKKF02025464">
    <property type="protein sequence ID" value="RZF36880.1"/>
    <property type="molecule type" value="Genomic_DNA"/>
</dbReference>
<dbReference type="SMR" id="A0A482WV31"/>
<organism evidence="16 17">
    <name type="scientific">Laodelphax striatellus</name>
    <name type="common">Small brown planthopper</name>
    <name type="synonym">Delphax striatella</name>
    <dbReference type="NCBI Taxonomy" id="195883"/>
    <lineage>
        <taxon>Eukaryota</taxon>
        <taxon>Metazoa</taxon>
        <taxon>Ecdysozoa</taxon>
        <taxon>Arthropoda</taxon>
        <taxon>Hexapoda</taxon>
        <taxon>Insecta</taxon>
        <taxon>Pterygota</taxon>
        <taxon>Neoptera</taxon>
        <taxon>Paraneoptera</taxon>
        <taxon>Hemiptera</taxon>
        <taxon>Auchenorrhyncha</taxon>
        <taxon>Fulgoroidea</taxon>
        <taxon>Delphacidae</taxon>
        <taxon>Criomorphinae</taxon>
        <taxon>Laodelphax</taxon>
    </lineage>
</organism>
<dbReference type="AlphaFoldDB" id="A0A482WV31"/>
<keyword evidence="6" id="KW-1017">Isopeptide bond</keyword>
<evidence type="ECO:0000256" key="8">
    <source>
        <dbReference type="ARBA" id="ARBA00022843"/>
    </source>
</evidence>
<protein>
    <recommendedName>
        <fullName evidence="13">Dynactin subunit 4</fullName>
    </recommendedName>
</protein>
<dbReference type="PANTHER" id="PTHR13034">
    <property type="entry name" value="DYNACTIN P62 SUBUNIT"/>
    <property type="match status" value="1"/>
</dbReference>
<feature type="compositionally biased region" description="Low complexity" evidence="15">
    <location>
        <begin position="361"/>
        <end position="375"/>
    </location>
</feature>
<evidence type="ECO:0000256" key="11">
    <source>
        <dbReference type="ARBA" id="ARBA00023212"/>
    </source>
</evidence>
<comment type="similarity">
    <text evidence="12">Belongs to the dynactin subunit 4 family.</text>
</comment>
<dbReference type="Proteomes" id="UP000291343">
    <property type="component" value="Unassembled WGS sequence"/>
</dbReference>
<evidence type="ECO:0000256" key="12">
    <source>
        <dbReference type="ARBA" id="ARBA00034776"/>
    </source>
</evidence>
<dbReference type="FunCoup" id="A0A482WV31">
    <property type="interactions" value="1526"/>
</dbReference>
<comment type="subunit">
    <text evidence="14">Subunit of dynactin, a multiprotein complex part of a tripartite complex with dynein and a adapter, such as BICDL1, BICD2 or HOOK3. The dynactin complex is built around ACTR1A/ACTB filament and consists of an actin-related filament composed of a shoulder domain, a pointed end and a barbed end. Its length is defined by its flexible shoulder domain. The soulder is composed of 2 DCTN1 subunits, 4 DCTN2 and 2 DCTN3. The 4 DCNT2 (via N-terminus) bind the ACTR1A filament and act as molecular rulers to determine the length. The pointed end is important for binding dynein-dynactin cargo adapters. Consists of 4 subunits: ACTR10, DCNT4, DCTN5 and DCTN6. The barbed end is composed of a CAPZA1:CAPZB heterodimers, which binds ACTR1A/ACTB filament and dynactin and stabilizes dynactin. Interacts with ATP7B, but not ATP7A, in a copper-dependent manner. Interacts with ANK2; this interaction is required for localization at costameres. Interacts with N4BP2L1.</text>
</comment>
<evidence type="ECO:0000256" key="4">
    <source>
        <dbReference type="ARBA" id="ARBA00004657"/>
    </source>
</evidence>
<keyword evidence="11" id="KW-0206">Cytoskeleton</keyword>
<dbReference type="InParanoid" id="A0A482WV31"/>
<name>A0A482WV31_LAOST</name>
<reference evidence="16 17" key="1">
    <citation type="journal article" date="2017" name="Gigascience">
        <title>Genome sequence of the small brown planthopper, Laodelphax striatellus.</title>
        <authorList>
            <person name="Zhu J."/>
            <person name="Jiang F."/>
            <person name="Wang X."/>
            <person name="Yang P."/>
            <person name="Bao Y."/>
            <person name="Zhao W."/>
            <person name="Wang W."/>
            <person name="Lu H."/>
            <person name="Wang Q."/>
            <person name="Cui N."/>
            <person name="Li J."/>
            <person name="Chen X."/>
            <person name="Luo L."/>
            <person name="Yu J."/>
            <person name="Kang L."/>
            <person name="Cui F."/>
        </authorList>
    </citation>
    <scope>NUCLEOTIDE SEQUENCE [LARGE SCALE GENOMIC DNA]</scope>
    <source>
        <strain evidence="16">Lst14</strain>
    </source>
</reference>
<evidence type="ECO:0000256" key="1">
    <source>
        <dbReference type="ARBA" id="ARBA00004300"/>
    </source>
</evidence>
<evidence type="ECO:0000256" key="5">
    <source>
        <dbReference type="ARBA" id="ARBA00022490"/>
    </source>
</evidence>
<dbReference type="InterPro" id="IPR008603">
    <property type="entry name" value="DCTN4"/>
</dbReference>
<evidence type="ECO:0000256" key="2">
    <source>
        <dbReference type="ARBA" id="ARBA00004529"/>
    </source>
</evidence>
<keyword evidence="5" id="KW-0963">Cytoplasm</keyword>
<gene>
    <name evidence="16" type="ORF">LSTR_LSTR004568</name>
</gene>
<keyword evidence="10" id="KW-0175">Coiled coil</keyword>
<dbReference type="GO" id="GO:0005938">
    <property type="term" value="C:cell cortex"/>
    <property type="evidence" value="ECO:0007669"/>
    <property type="project" value="UniProtKB-SubCell"/>
</dbReference>
<evidence type="ECO:0000256" key="7">
    <source>
        <dbReference type="ARBA" id="ARBA00022553"/>
    </source>
</evidence>
<dbReference type="GO" id="GO:0005813">
    <property type="term" value="C:centrosome"/>
    <property type="evidence" value="ECO:0007669"/>
    <property type="project" value="UniProtKB-SubCell"/>
</dbReference>
<dbReference type="Pfam" id="PF05502">
    <property type="entry name" value="Dynactin_p62"/>
    <property type="match status" value="2"/>
</dbReference>
<evidence type="ECO:0000256" key="14">
    <source>
        <dbReference type="ARBA" id="ARBA00093507"/>
    </source>
</evidence>
<dbReference type="GO" id="GO:0030016">
    <property type="term" value="C:myofibril"/>
    <property type="evidence" value="ECO:0007669"/>
    <property type="project" value="UniProtKB-SubCell"/>
</dbReference>
<evidence type="ECO:0000313" key="16">
    <source>
        <dbReference type="EMBL" id="RZF36880.1"/>
    </source>
</evidence>
<evidence type="ECO:0000256" key="9">
    <source>
        <dbReference type="ARBA" id="ARBA00022990"/>
    </source>
</evidence>
<evidence type="ECO:0000256" key="13">
    <source>
        <dbReference type="ARBA" id="ARBA00034864"/>
    </source>
</evidence>
<dbReference type="GO" id="GO:0001725">
    <property type="term" value="C:stress fiber"/>
    <property type="evidence" value="ECO:0007669"/>
    <property type="project" value="UniProtKB-SubCell"/>
</dbReference>
<keyword evidence="9" id="KW-0007">Acetylation</keyword>
<evidence type="ECO:0000256" key="15">
    <source>
        <dbReference type="SAM" id="MobiDB-lite"/>
    </source>
</evidence>
<dbReference type="STRING" id="195883.A0A482WV31"/>
<keyword evidence="17" id="KW-1185">Reference proteome</keyword>
<sequence>MAYLTQPNYVKYACSCGLLKPITKMYFCRHCLKLRCGYCVCHEVDSHYCSNCLENLPSAEARLKKYRCANCYDCPHCFHTLSIRATSVTRNSEDGSKTASKLYYLACFFCRWTSRDVGIPDQASATGRWPERENENSETIASLIEYFKVLALKERIDKEKIFHTPRRNFSHFSKLGMTAALVRKRSGLPSLPLGRDADLTSLPTIVPSVASETVEPLPAEMFTTAPDLTKVTTLSQRFSQPDIQPELTSEMWPIHKHLFIKRSQRCRECEHNVYKPEYNPISIRFKIQLAAFYHIPEITLLSIGELKAGVPSEIVVRLCNPTQHLTSVDFRPLPSAMEEDLLWERQVQLCEERERKDSQRTSLTPGSLNTSLGSSLTLPASLTRQLTLYEPPRRVRLDVSSSVQLPSCGIVLPPRDDAAEYDDSAEKHNFQDDPEVVVWRKSNKAAVKFSITPDKTLASNEEVKCGFVLGYGYVNTMAALEGHKEPQRVELQVKVLLSLGTVVSDE</sequence>
<dbReference type="PANTHER" id="PTHR13034:SF2">
    <property type="entry name" value="DYNACTIN SUBUNIT 4"/>
    <property type="match status" value="1"/>
</dbReference>
<keyword evidence="7" id="KW-0597">Phosphoprotein</keyword>
<accession>A0A482WV31</accession>
<keyword evidence="8" id="KW-0832">Ubl conjugation</keyword>